<dbReference type="PANTHER" id="PTHR30336">
    <property type="entry name" value="INNER MEMBRANE PROTEIN, PROBABLE PERMEASE"/>
    <property type="match status" value="1"/>
</dbReference>
<dbReference type="AlphaFoldDB" id="A0A0C9N7B7"/>
<feature type="signal peptide" evidence="2">
    <location>
        <begin position="1"/>
        <end position="20"/>
    </location>
</feature>
<evidence type="ECO:0000256" key="1">
    <source>
        <dbReference type="SAM" id="MobiDB-lite"/>
    </source>
</evidence>
<keyword evidence="5" id="KW-1185">Reference proteome</keyword>
<comment type="caution">
    <text evidence="4">The sequence shown here is derived from an EMBL/GenBank/DDBJ whole genome shotgun (WGS) entry which is preliminary data.</text>
</comment>
<evidence type="ECO:0000313" key="4">
    <source>
        <dbReference type="EMBL" id="GAN11992.1"/>
    </source>
</evidence>
<dbReference type="RefSeq" id="WP_007405646.1">
    <property type="nucleotide sequence ID" value="NZ_BBJS01000001.1"/>
</dbReference>
<accession>A0A0C9N7B7</accession>
<feature type="domain" description="DUF218" evidence="3">
    <location>
        <begin position="209"/>
        <end position="321"/>
    </location>
</feature>
<evidence type="ECO:0000259" key="3">
    <source>
        <dbReference type="Pfam" id="PF02698"/>
    </source>
</evidence>
<dbReference type="GeneID" id="78526834"/>
<dbReference type="EMBL" id="BBJS01000001">
    <property type="protein sequence ID" value="GAN11992.1"/>
    <property type="molecule type" value="Genomic_DNA"/>
</dbReference>
<proteinExistence type="predicted"/>
<dbReference type="Pfam" id="PF02698">
    <property type="entry name" value="DUF218"/>
    <property type="match status" value="1"/>
</dbReference>
<name>A0A0C9N7B7_SPHPI</name>
<sequence length="373" mass="39903">MLKGAVLAISLALAAAPAPAQDRTIETLQARLFPVLSRRVAAHRAALAHDPALRRLAEARAARLAEAESCTPRPACILDRHMLSEADIATIDDALRRLAPSTDIGAWRRDAAAINRIIAVYGKGEAPRYPKIDGMALDPAAQDFPGLIATLDLVAQGEEPAAIAGPMGFALGLLDLNGRDEAARYGEAENASAFATARRIDWAKAPYSAIIVPGAGPEDARVALSAWGKLRLALAAARFRAGEAPFVIVSGGNVHPDRTPYNEAVEMRRALIERFGIPADRVVLEPYARHTTTNLRNAARLLIAMHAPAAKPALIVTDRWQSGYIDSDAFARRNQDELGYQPGRLGARISPTALPFTPSPDSLAVDPRDPLDP</sequence>
<gene>
    <name evidence="4" type="ORF">SP6_01_00720</name>
</gene>
<dbReference type="Proteomes" id="UP000032025">
    <property type="component" value="Unassembled WGS sequence"/>
</dbReference>
<dbReference type="GO" id="GO:0005886">
    <property type="term" value="C:plasma membrane"/>
    <property type="evidence" value="ECO:0007669"/>
    <property type="project" value="TreeGrafter"/>
</dbReference>
<dbReference type="CDD" id="cd06259">
    <property type="entry name" value="YdcF-like"/>
    <property type="match status" value="1"/>
</dbReference>
<feature type="region of interest" description="Disordered" evidence="1">
    <location>
        <begin position="341"/>
        <end position="373"/>
    </location>
</feature>
<dbReference type="InterPro" id="IPR051599">
    <property type="entry name" value="Cell_Envelope_Assoc"/>
</dbReference>
<reference evidence="4 5" key="1">
    <citation type="submission" date="2014-08" db="EMBL/GenBank/DDBJ databases">
        <title>Whole genome shotgun sequence of Sphingomonas paucimobilis NBRC 13935.</title>
        <authorList>
            <person name="Hosoyama A."/>
            <person name="Hashimoto M."/>
            <person name="Hosoyama Y."/>
            <person name="Noguchi M."/>
            <person name="Uohara A."/>
            <person name="Ohji S."/>
            <person name="Katano-Makiyama Y."/>
            <person name="Ichikawa N."/>
            <person name="Kimura A."/>
            <person name="Yamazoe A."/>
            <person name="Fujita N."/>
        </authorList>
    </citation>
    <scope>NUCLEOTIDE SEQUENCE [LARGE SCALE GENOMIC DNA]</scope>
    <source>
        <strain evidence="4 5">NBRC 13935</strain>
    </source>
</reference>
<evidence type="ECO:0000313" key="5">
    <source>
        <dbReference type="Proteomes" id="UP000032025"/>
    </source>
</evidence>
<organism evidence="4 5">
    <name type="scientific">Sphingomonas paucimobilis NBRC 13935</name>
    <dbReference type="NCBI Taxonomy" id="1219050"/>
    <lineage>
        <taxon>Bacteria</taxon>
        <taxon>Pseudomonadati</taxon>
        <taxon>Pseudomonadota</taxon>
        <taxon>Alphaproteobacteria</taxon>
        <taxon>Sphingomonadales</taxon>
        <taxon>Sphingomonadaceae</taxon>
        <taxon>Sphingomonas</taxon>
    </lineage>
</organism>
<keyword evidence="2" id="KW-0732">Signal</keyword>
<dbReference type="InterPro" id="IPR003848">
    <property type="entry name" value="DUF218"/>
</dbReference>
<dbReference type="InterPro" id="IPR014729">
    <property type="entry name" value="Rossmann-like_a/b/a_fold"/>
</dbReference>
<evidence type="ECO:0000256" key="2">
    <source>
        <dbReference type="SAM" id="SignalP"/>
    </source>
</evidence>
<dbReference type="PANTHER" id="PTHR30336:SF20">
    <property type="entry name" value="DUF218 DOMAIN-CONTAINING PROTEIN"/>
    <property type="match status" value="1"/>
</dbReference>
<feature type="chain" id="PRO_5002199997" evidence="2">
    <location>
        <begin position="21"/>
        <end position="373"/>
    </location>
</feature>
<dbReference type="Gene3D" id="3.40.50.620">
    <property type="entry name" value="HUPs"/>
    <property type="match status" value="1"/>
</dbReference>
<protein>
    <submittedName>
        <fullName evidence="4">DNA, contig: SP601</fullName>
    </submittedName>
</protein>